<dbReference type="Proteomes" id="UP000479710">
    <property type="component" value="Unassembled WGS sequence"/>
</dbReference>
<sequence length="67" mass="7298">MDSGGRRDWFAMTAEPLKRSGAGAAGGAINPRAPRSRRNRGHLHRLPGQPRCNTWCMTLRPAGRVGC</sequence>
<feature type="region of interest" description="Disordered" evidence="1">
    <location>
        <begin position="14"/>
        <end position="47"/>
    </location>
</feature>
<comment type="caution">
    <text evidence="2">The sequence shown here is derived from an EMBL/GenBank/DDBJ whole genome shotgun (WGS) entry which is preliminary data.</text>
</comment>
<protein>
    <submittedName>
        <fullName evidence="2">Uncharacterized protein</fullName>
    </submittedName>
</protein>
<reference evidence="2 3" key="1">
    <citation type="submission" date="2019-11" db="EMBL/GenBank/DDBJ databases">
        <title>Whole genome sequence of Oryza granulata.</title>
        <authorList>
            <person name="Li W."/>
        </authorList>
    </citation>
    <scope>NUCLEOTIDE SEQUENCE [LARGE SCALE GENOMIC DNA]</scope>
    <source>
        <strain evidence="3">cv. Menghai</strain>
        <tissue evidence="2">Leaf</tissue>
    </source>
</reference>
<evidence type="ECO:0000313" key="2">
    <source>
        <dbReference type="EMBL" id="KAF0915600.1"/>
    </source>
</evidence>
<organism evidence="2 3">
    <name type="scientific">Oryza meyeriana var. granulata</name>
    <dbReference type="NCBI Taxonomy" id="110450"/>
    <lineage>
        <taxon>Eukaryota</taxon>
        <taxon>Viridiplantae</taxon>
        <taxon>Streptophyta</taxon>
        <taxon>Embryophyta</taxon>
        <taxon>Tracheophyta</taxon>
        <taxon>Spermatophyta</taxon>
        <taxon>Magnoliopsida</taxon>
        <taxon>Liliopsida</taxon>
        <taxon>Poales</taxon>
        <taxon>Poaceae</taxon>
        <taxon>BOP clade</taxon>
        <taxon>Oryzoideae</taxon>
        <taxon>Oryzeae</taxon>
        <taxon>Oryzinae</taxon>
        <taxon>Oryza</taxon>
        <taxon>Oryza meyeriana</taxon>
    </lineage>
</organism>
<accession>A0A6G1DSV4</accession>
<evidence type="ECO:0000313" key="3">
    <source>
        <dbReference type="Proteomes" id="UP000479710"/>
    </source>
</evidence>
<dbReference type="EMBL" id="SPHZ02000006">
    <property type="protein sequence ID" value="KAF0915600.1"/>
    <property type="molecule type" value="Genomic_DNA"/>
</dbReference>
<feature type="compositionally biased region" description="Basic residues" evidence="1">
    <location>
        <begin position="34"/>
        <end position="45"/>
    </location>
</feature>
<proteinExistence type="predicted"/>
<evidence type="ECO:0000256" key="1">
    <source>
        <dbReference type="SAM" id="MobiDB-lite"/>
    </source>
</evidence>
<dbReference type="AlphaFoldDB" id="A0A6G1DSV4"/>
<keyword evidence="3" id="KW-1185">Reference proteome</keyword>
<gene>
    <name evidence="2" type="ORF">E2562_037245</name>
</gene>
<name>A0A6G1DSV4_9ORYZ</name>